<comment type="caution">
    <text evidence="2">The sequence shown here is derived from an EMBL/GenBank/DDBJ whole genome shotgun (WGS) entry which is preliminary data.</text>
</comment>
<protein>
    <submittedName>
        <fullName evidence="2">Uncharacterized protein</fullName>
    </submittedName>
</protein>
<dbReference type="Proteomes" id="UP001165060">
    <property type="component" value="Unassembled WGS sequence"/>
</dbReference>
<dbReference type="EMBL" id="BRYB01005629">
    <property type="protein sequence ID" value="GMI26975.1"/>
    <property type="molecule type" value="Genomic_DNA"/>
</dbReference>
<feature type="signal peptide" evidence="1">
    <location>
        <begin position="1"/>
        <end position="21"/>
    </location>
</feature>
<gene>
    <name evidence="2" type="ORF">TeGR_g12673</name>
</gene>
<organism evidence="2 3">
    <name type="scientific">Tetraparma gracilis</name>
    <dbReference type="NCBI Taxonomy" id="2962635"/>
    <lineage>
        <taxon>Eukaryota</taxon>
        <taxon>Sar</taxon>
        <taxon>Stramenopiles</taxon>
        <taxon>Ochrophyta</taxon>
        <taxon>Bolidophyceae</taxon>
        <taxon>Parmales</taxon>
        <taxon>Triparmaceae</taxon>
        <taxon>Tetraparma</taxon>
    </lineage>
</organism>
<evidence type="ECO:0000313" key="2">
    <source>
        <dbReference type="EMBL" id="GMI26975.1"/>
    </source>
</evidence>
<name>A0ABQ6MIC8_9STRA</name>
<reference evidence="2 3" key="1">
    <citation type="journal article" date="2023" name="Commun. Biol.">
        <title>Genome analysis of Parmales, the sister group of diatoms, reveals the evolutionary specialization of diatoms from phago-mixotrophs to photoautotrophs.</title>
        <authorList>
            <person name="Ban H."/>
            <person name="Sato S."/>
            <person name="Yoshikawa S."/>
            <person name="Yamada K."/>
            <person name="Nakamura Y."/>
            <person name="Ichinomiya M."/>
            <person name="Sato N."/>
            <person name="Blanc-Mathieu R."/>
            <person name="Endo H."/>
            <person name="Kuwata A."/>
            <person name="Ogata H."/>
        </authorList>
    </citation>
    <scope>NUCLEOTIDE SEQUENCE [LARGE SCALE GENOMIC DNA]</scope>
</reference>
<accession>A0ABQ6MIC8</accession>
<evidence type="ECO:0000313" key="3">
    <source>
        <dbReference type="Proteomes" id="UP001165060"/>
    </source>
</evidence>
<keyword evidence="3" id="KW-1185">Reference proteome</keyword>
<feature type="chain" id="PRO_5046614413" evidence="1">
    <location>
        <begin position="22"/>
        <end position="230"/>
    </location>
</feature>
<evidence type="ECO:0000256" key="1">
    <source>
        <dbReference type="SAM" id="SignalP"/>
    </source>
</evidence>
<sequence length="230" mass="24682">MSAFLPLLCPCLLPFLHPRLAAHLSDLRSLDDDVPFHRRRQGMFAGGSTEEVTLTIKTDKGPSLAALLGDESGAPPSEHKSDGLGPLLTALVVLPVGTGKGKAIQLLDIGNVKLETASGRTSLLIRGRTNDLLFQGHTDALSGGGENYAEVVRRAVAFGQQRLLAGKPEAESSTSVVGGMNAVEKGLYFSKREREIEAKRKKAQERKQKFMRDSGGLKYTAIAMANMADK</sequence>
<proteinExistence type="predicted"/>
<keyword evidence="1" id="KW-0732">Signal</keyword>